<reference evidence="7" key="1">
    <citation type="journal article" date="2019" name="Int. J. Syst. Evol. Microbiol.">
        <title>The Global Catalogue of Microorganisms (GCM) 10K type strain sequencing project: providing services to taxonomists for standard genome sequencing and annotation.</title>
        <authorList>
            <consortium name="The Broad Institute Genomics Platform"/>
            <consortium name="The Broad Institute Genome Sequencing Center for Infectious Disease"/>
            <person name="Wu L."/>
            <person name="Ma J."/>
        </authorList>
    </citation>
    <scope>NUCLEOTIDE SEQUENCE [LARGE SCALE GENOMIC DNA]</scope>
    <source>
        <strain evidence="7">CGMCC 1.19029</strain>
    </source>
</reference>
<keyword evidence="4" id="KW-0564">Palmitate</keyword>
<dbReference type="PANTHER" id="PTHR34512">
    <property type="entry name" value="CELL SURFACE PROTEIN"/>
    <property type="match status" value="1"/>
</dbReference>
<keyword evidence="4" id="KW-0449">Lipoprotein</keyword>
<keyword evidence="2 4" id="KW-0472">Membrane</keyword>
<dbReference type="SMART" id="SM00564">
    <property type="entry name" value="PQQ"/>
    <property type="match status" value="6"/>
</dbReference>
<dbReference type="Pfam" id="PF13360">
    <property type="entry name" value="PQQ_2"/>
    <property type="match status" value="1"/>
</dbReference>
<proteinExistence type="inferred from homology"/>
<keyword evidence="7" id="KW-1185">Reference proteome</keyword>
<dbReference type="SUPFAM" id="SSF50998">
    <property type="entry name" value="Quinoprotein alcohol dehydrogenase-like"/>
    <property type="match status" value="1"/>
</dbReference>
<protein>
    <recommendedName>
        <fullName evidence="4">Outer membrane protein assembly factor BamB</fullName>
    </recommendedName>
</protein>
<evidence type="ECO:0000313" key="6">
    <source>
        <dbReference type="EMBL" id="MFC4299365.1"/>
    </source>
</evidence>
<comment type="similarity">
    <text evidence="4">Belongs to the BamB family.</text>
</comment>
<feature type="domain" description="Pyrrolo-quinoline quinone repeat" evidence="5">
    <location>
        <begin position="80"/>
        <end position="310"/>
    </location>
</feature>
<evidence type="ECO:0000259" key="5">
    <source>
        <dbReference type="Pfam" id="PF13360"/>
    </source>
</evidence>
<dbReference type="NCBIfam" id="TIGR03300">
    <property type="entry name" value="assembly_YfgL"/>
    <property type="match status" value="1"/>
</dbReference>
<dbReference type="PANTHER" id="PTHR34512:SF30">
    <property type="entry name" value="OUTER MEMBRANE PROTEIN ASSEMBLY FACTOR BAMB"/>
    <property type="match status" value="1"/>
</dbReference>
<dbReference type="HAMAP" id="MF_00923">
    <property type="entry name" value="OM_assembly_BamB"/>
    <property type="match status" value="1"/>
</dbReference>
<evidence type="ECO:0000256" key="2">
    <source>
        <dbReference type="ARBA" id="ARBA00023136"/>
    </source>
</evidence>
<dbReference type="Gene3D" id="2.130.10.10">
    <property type="entry name" value="YVTN repeat-like/Quinoprotein amine dehydrogenase"/>
    <property type="match status" value="1"/>
</dbReference>
<dbReference type="InterPro" id="IPR011047">
    <property type="entry name" value="Quinoprotein_ADH-like_sf"/>
</dbReference>
<evidence type="ECO:0000256" key="4">
    <source>
        <dbReference type="HAMAP-Rule" id="MF_00923"/>
    </source>
</evidence>
<dbReference type="Proteomes" id="UP001595756">
    <property type="component" value="Unassembled WGS sequence"/>
</dbReference>
<organism evidence="6 7">
    <name type="scientific">Castellaniella hirudinis</name>
    <dbReference type="NCBI Taxonomy" id="1144617"/>
    <lineage>
        <taxon>Bacteria</taxon>
        <taxon>Pseudomonadati</taxon>
        <taxon>Pseudomonadota</taxon>
        <taxon>Betaproteobacteria</taxon>
        <taxon>Burkholderiales</taxon>
        <taxon>Alcaligenaceae</taxon>
        <taxon>Castellaniella</taxon>
    </lineage>
</organism>
<evidence type="ECO:0000256" key="3">
    <source>
        <dbReference type="ARBA" id="ARBA00023237"/>
    </source>
</evidence>
<comment type="function">
    <text evidence="4">Part of the outer membrane protein assembly complex, which is involved in assembly and insertion of beta-barrel proteins into the outer membrane.</text>
</comment>
<dbReference type="InterPro" id="IPR018391">
    <property type="entry name" value="PQQ_b-propeller_rpt"/>
</dbReference>
<name>A0ABV8S2T4_9BURK</name>
<comment type="caution">
    <text evidence="6">The sequence shown here is derived from an EMBL/GenBank/DDBJ whole genome shotgun (WGS) entry which is preliminary data.</text>
</comment>
<gene>
    <name evidence="4 6" type="primary">bamB</name>
    <name evidence="6" type="ORF">ACFO0J_15075</name>
</gene>
<accession>A0ABV8S2T4</accession>
<keyword evidence="3 4" id="KW-0998">Cell outer membrane</keyword>
<comment type="subunit">
    <text evidence="4">Part of the Bam complex.</text>
</comment>
<comment type="subcellular location">
    <subcellularLocation>
        <location evidence="4">Cell outer membrane</location>
        <topology evidence="4">Lipid-anchor</topology>
    </subcellularLocation>
</comment>
<dbReference type="InterPro" id="IPR002372">
    <property type="entry name" value="PQQ_rpt_dom"/>
</dbReference>
<dbReference type="PROSITE" id="PS51257">
    <property type="entry name" value="PROKAR_LIPOPROTEIN"/>
    <property type="match status" value="1"/>
</dbReference>
<evidence type="ECO:0000256" key="1">
    <source>
        <dbReference type="ARBA" id="ARBA00022729"/>
    </source>
</evidence>
<evidence type="ECO:0000313" key="7">
    <source>
        <dbReference type="Proteomes" id="UP001595756"/>
    </source>
</evidence>
<dbReference type="InterPro" id="IPR015943">
    <property type="entry name" value="WD40/YVTN_repeat-like_dom_sf"/>
</dbReference>
<dbReference type="RefSeq" id="WP_376813906.1">
    <property type="nucleotide sequence ID" value="NZ_JBHSDY010000010.1"/>
</dbReference>
<keyword evidence="1 4" id="KW-0732">Signal</keyword>
<dbReference type="InterPro" id="IPR017687">
    <property type="entry name" value="BamB"/>
</dbReference>
<dbReference type="EMBL" id="JBHSDY010000010">
    <property type="protein sequence ID" value="MFC4299365.1"/>
    <property type="molecule type" value="Genomic_DNA"/>
</dbReference>
<sequence>MSMRPSSRLFRAALVGLVAVGLSGCGMFSQTDARFDPAPLTDYAPSLAVSARWSTSIGSGGGYGFSPELVGDTLYAATPSGTVAALNASSGALHWRADAGALSAGVGSDGRVVAVVTQTGMVVAYDAQGKELWRSQAASAVNVPPAVGNGIVAVRTTDYRIQAFDAATGKLRWNVQRPGPALALRTSIRMLSVPNLLIAGMPNGRLMVIDAASGAVRWEGSVSASRGASDLERITDVVGAPVIVGPALCGVSYQGRTTCFDVSQGGRAVWSADVSSSTGMNTDGQRLYMADGRDTVHALDLHDGHELWKQAALLNRRLSAPAPAGAAVAVGDFEGYVHFLSRDNGALMARLQVGGGPVVSALVPTPRGVVVQTGDGKLILVGVGG</sequence>